<evidence type="ECO:0000313" key="2">
    <source>
        <dbReference type="EMBL" id="KAJ1122452.1"/>
    </source>
</evidence>
<proteinExistence type="predicted"/>
<name>A0AAV7P579_PLEWA</name>
<dbReference type="AlphaFoldDB" id="A0AAV7P579"/>
<sequence length="184" mass="20423">MQYSRSGPSGQCPRAGARAQPRPHGALSPWMQRCSYMPRGPCLNRSLNPLQGFLLTPSHLLFQRGRVRRDRRSGPGSAAEVSPGRHFVFRDGTGAARERGPLSLITHRRRFPGVQGLQGLLRRRPQLVSCKQEASDLCCERYDLQTEPPLTTAAPPASFTTLPTLLVLMLPLPRLPQRGRPCHS</sequence>
<dbReference type="EMBL" id="JANPWB010000011">
    <property type="protein sequence ID" value="KAJ1122452.1"/>
    <property type="molecule type" value="Genomic_DNA"/>
</dbReference>
<feature type="region of interest" description="Disordered" evidence="1">
    <location>
        <begin position="1"/>
        <end position="26"/>
    </location>
</feature>
<gene>
    <name evidence="2" type="ORF">NDU88_000939</name>
</gene>
<protein>
    <submittedName>
        <fullName evidence="2">Uncharacterized protein</fullName>
    </submittedName>
</protein>
<accession>A0AAV7P579</accession>
<organism evidence="2 3">
    <name type="scientific">Pleurodeles waltl</name>
    <name type="common">Iberian ribbed newt</name>
    <dbReference type="NCBI Taxonomy" id="8319"/>
    <lineage>
        <taxon>Eukaryota</taxon>
        <taxon>Metazoa</taxon>
        <taxon>Chordata</taxon>
        <taxon>Craniata</taxon>
        <taxon>Vertebrata</taxon>
        <taxon>Euteleostomi</taxon>
        <taxon>Amphibia</taxon>
        <taxon>Batrachia</taxon>
        <taxon>Caudata</taxon>
        <taxon>Salamandroidea</taxon>
        <taxon>Salamandridae</taxon>
        <taxon>Pleurodelinae</taxon>
        <taxon>Pleurodeles</taxon>
    </lineage>
</organism>
<reference evidence="2" key="1">
    <citation type="journal article" date="2022" name="bioRxiv">
        <title>Sequencing and chromosome-scale assembly of the giantPleurodeles waltlgenome.</title>
        <authorList>
            <person name="Brown T."/>
            <person name="Elewa A."/>
            <person name="Iarovenko S."/>
            <person name="Subramanian E."/>
            <person name="Araus A.J."/>
            <person name="Petzold A."/>
            <person name="Susuki M."/>
            <person name="Suzuki K.-i.T."/>
            <person name="Hayashi T."/>
            <person name="Toyoda A."/>
            <person name="Oliveira C."/>
            <person name="Osipova E."/>
            <person name="Leigh N.D."/>
            <person name="Simon A."/>
            <person name="Yun M.H."/>
        </authorList>
    </citation>
    <scope>NUCLEOTIDE SEQUENCE</scope>
    <source>
        <strain evidence="2">20211129_DDA</strain>
        <tissue evidence="2">Liver</tissue>
    </source>
</reference>
<evidence type="ECO:0000256" key="1">
    <source>
        <dbReference type="SAM" id="MobiDB-lite"/>
    </source>
</evidence>
<evidence type="ECO:0000313" key="3">
    <source>
        <dbReference type="Proteomes" id="UP001066276"/>
    </source>
</evidence>
<keyword evidence="3" id="KW-1185">Reference proteome</keyword>
<dbReference type="Proteomes" id="UP001066276">
    <property type="component" value="Chromosome 7"/>
</dbReference>
<comment type="caution">
    <text evidence="2">The sequence shown here is derived from an EMBL/GenBank/DDBJ whole genome shotgun (WGS) entry which is preliminary data.</text>
</comment>